<sequence>MAFTVVAADTSAVKLDHCSTRASSAVMFTHRNWALTELKAIVDKWQSFMKTNDG</sequence>
<evidence type="ECO:0000313" key="1">
    <source>
        <dbReference type="EMBL" id="KAJ8098984.1"/>
    </source>
</evidence>
<keyword evidence="2" id="KW-1185">Reference proteome</keyword>
<dbReference type="AlphaFoldDB" id="A0AAD7QPG9"/>
<proteinExistence type="predicted"/>
<dbReference type="GeneID" id="80883083"/>
<accession>A0AAD7QPG9</accession>
<comment type="caution">
    <text evidence="1">The sequence shown here is derived from an EMBL/GenBank/DDBJ whole genome shotgun (WGS) entry which is preliminary data.</text>
</comment>
<dbReference type="RefSeq" id="XP_056042434.1">
    <property type="nucleotide sequence ID" value="XM_056187917.1"/>
</dbReference>
<name>A0AAD7QPG9_9ASCO</name>
<protein>
    <submittedName>
        <fullName evidence="1">Uncharacterized protein</fullName>
    </submittedName>
</protein>
<dbReference type="EMBL" id="JARPMG010000007">
    <property type="protein sequence ID" value="KAJ8098984.1"/>
    <property type="molecule type" value="Genomic_DNA"/>
</dbReference>
<dbReference type="Proteomes" id="UP001217417">
    <property type="component" value="Unassembled WGS sequence"/>
</dbReference>
<reference evidence="1" key="1">
    <citation type="submission" date="2023-03" db="EMBL/GenBank/DDBJ databases">
        <title>Near-Complete genome sequence of Lipomyces tetrasporous NRRL Y-64009, an oleaginous yeast capable of growing on lignocellulosic hydrolysates.</title>
        <authorList>
            <consortium name="Lawrence Berkeley National Laboratory"/>
            <person name="Jagtap S.S."/>
            <person name="Liu J.-J."/>
            <person name="Walukiewicz H.E."/>
            <person name="Pangilinan J."/>
            <person name="Lipzen A."/>
            <person name="Ahrendt S."/>
            <person name="Koriabine M."/>
            <person name="Cobaugh K."/>
            <person name="Salamov A."/>
            <person name="Yoshinaga Y."/>
            <person name="Ng V."/>
            <person name="Daum C."/>
            <person name="Grigoriev I.V."/>
            <person name="Slininger P.J."/>
            <person name="Dien B.S."/>
            <person name="Jin Y.-S."/>
            <person name="Rao C.V."/>
        </authorList>
    </citation>
    <scope>NUCLEOTIDE SEQUENCE</scope>
    <source>
        <strain evidence="1">NRRL Y-64009</strain>
    </source>
</reference>
<gene>
    <name evidence="1" type="ORF">POJ06DRAFT_255657</name>
</gene>
<evidence type="ECO:0000313" key="2">
    <source>
        <dbReference type="Proteomes" id="UP001217417"/>
    </source>
</evidence>
<organism evidence="1 2">
    <name type="scientific">Lipomyces tetrasporus</name>
    <dbReference type="NCBI Taxonomy" id="54092"/>
    <lineage>
        <taxon>Eukaryota</taxon>
        <taxon>Fungi</taxon>
        <taxon>Dikarya</taxon>
        <taxon>Ascomycota</taxon>
        <taxon>Saccharomycotina</taxon>
        <taxon>Lipomycetes</taxon>
        <taxon>Lipomycetales</taxon>
        <taxon>Lipomycetaceae</taxon>
        <taxon>Lipomyces</taxon>
    </lineage>
</organism>